<protein>
    <recommendedName>
        <fullName evidence="1">DUF7711 domain-containing protein</fullName>
    </recommendedName>
</protein>
<proteinExistence type="predicted"/>
<name>A0ABP6ZVD8_9ACTN</name>
<feature type="domain" description="DUF7711" evidence="1">
    <location>
        <begin position="1"/>
        <end position="196"/>
    </location>
</feature>
<dbReference type="Pfam" id="PF24821">
    <property type="entry name" value="DUF7711"/>
    <property type="match status" value="1"/>
</dbReference>
<dbReference type="InterPro" id="IPR056128">
    <property type="entry name" value="DUF7711"/>
</dbReference>
<sequence>MQYRRAVRRLRVLAEECEQTRRVRVDEPFLRAAYVYGDLLAGADPVDQIEVVFVLNLPPEQVTWGTNPPGTAWLVDFLRLDKGGIAYRWRSFLDPVPNQLIRDPVRFWSLDGIDENVLGALAERRFDLLKHAASDAAETPAQVAGELQAALGHLRAVHRSYWDRKWRREHRGLGRYPEHHLWEAVQGYLDLLDAEDEQQNDKG</sequence>
<organism evidence="2 3">
    <name type="scientific">Nonomuraea rosea</name>
    <dbReference type="NCBI Taxonomy" id="638574"/>
    <lineage>
        <taxon>Bacteria</taxon>
        <taxon>Bacillati</taxon>
        <taxon>Actinomycetota</taxon>
        <taxon>Actinomycetes</taxon>
        <taxon>Streptosporangiales</taxon>
        <taxon>Streptosporangiaceae</taxon>
        <taxon>Nonomuraea</taxon>
    </lineage>
</organism>
<evidence type="ECO:0000259" key="1">
    <source>
        <dbReference type="Pfam" id="PF24821"/>
    </source>
</evidence>
<keyword evidence="3" id="KW-1185">Reference proteome</keyword>
<dbReference type="EMBL" id="BAABDQ010000060">
    <property type="protein sequence ID" value="GAA3619670.1"/>
    <property type="molecule type" value="Genomic_DNA"/>
</dbReference>
<accession>A0ABP6ZVD8</accession>
<evidence type="ECO:0000313" key="3">
    <source>
        <dbReference type="Proteomes" id="UP001500630"/>
    </source>
</evidence>
<reference evidence="3" key="1">
    <citation type="journal article" date="2019" name="Int. J. Syst. Evol. Microbiol.">
        <title>The Global Catalogue of Microorganisms (GCM) 10K type strain sequencing project: providing services to taxonomists for standard genome sequencing and annotation.</title>
        <authorList>
            <consortium name="The Broad Institute Genomics Platform"/>
            <consortium name="The Broad Institute Genome Sequencing Center for Infectious Disease"/>
            <person name="Wu L."/>
            <person name="Ma J."/>
        </authorList>
    </citation>
    <scope>NUCLEOTIDE SEQUENCE [LARGE SCALE GENOMIC DNA]</scope>
    <source>
        <strain evidence="3">JCM 17326</strain>
    </source>
</reference>
<dbReference type="Proteomes" id="UP001500630">
    <property type="component" value="Unassembled WGS sequence"/>
</dbReference>
<evidence type="ECO:0000313" key="2">
    <source>
        <dbReference type="EMBL" id="GAA3619670.1"/>
    </source>
</evidence>
<dbReference type="RefSeq" id="WP_425570694.1">
    <property type="nucleotide sequence ID" value="NZ_BAABDQ010000060.1"/>
</dbReference>
<comment type="caution">
    <text evidence="2">The sequence shown here is derived from an EMBL/GenBank/DDBJ whole genome shotgun (WGS) entry which is preliminary data.</text>
</comment>
<gene>
    <name evidence="2" type="ORF">GCM10022419_126670</name>
</gene>